<dbReference type="Gene3D" id="3.40.640.10">
    <property type="entry name" value="Type I PLP-dependent aspartate aminotransferase-like (Major domain)"/>
    <property type="match status" value="1"/>
</dbReference>
<dbReference type="PANTHER" id="PTHR46577">
    <property type="entry name" value="HTH-TYPE TRANSCRIPTIONAL REGULATORY PROTEIN GABR"/>
    <property type="match status" value="1"/>
</dbReference>
<keyword evidence="2" id="KW-0663">Pyridoxal phosphate</keyword>
<protein>
    <submittedName>
        <fullName evidence="7">Aminotransferase</fullName>
    </submittedName>
</protein>
<dbReference type="Pfam" id="PF00155">
    <property type="entry name" value="Aminotran_1_2"/>
    <property type="match status" value="1"/>
</dbReference>
<keyword evidence="7" id="KW-0808">Transferase</keyword>
<dbReference type="GO" id="GO:0030170">
    <property type="term" value="F:pyridoxal phosphate binding"/>
    <property type="evidence" value="ECO:0007669"/>
    <property type="project" value="InterPro"/>
</dbReference>
<dbReference type="SMART" id="SM00345">
    <property type="entry name" value="HTH_GNTR"/>
    <property type="match status" value="1"/>
</dbReference>
<dbReference type="OrthoDB" id="9804020at2"/>
<evidence type="ECO:0000313" key="8">
    <source>
        <dbReference type="Proteomes" id="UP000068447"/>
    </source>
</evidence>
<dbReference type="InterPro" id="IPR004839">
    <property type="entry name" value="Aminotransferase_I/II_large"/>
</dbReference>
<dbReference type="CDD" id="cd00609">
    <property type="entry name" value="AAT_like"/>
    <property type="match status" value="1"/>
</dbReference>
<dbReference type="EMBL" id="CP013650">
    <property type="protein sequence ID" value="ALS98105.1"/>
    <property type="molecule type" value="Genomic_DNA"/>
</dbReference>
<keyword evidence="8" id="KW-1185">Reference proteome</keyword>
<dbReference type="STRING" id="1526571.AT746_07380"/>
<reference evidence="7 8" key="1">
    <citation type="submission" date="2015-12" db="EMBL/GenBank/DDBJ databases">
        <title>Complete genome of Lacimicrobium alkaliphilum KCTC 32984.</title>
        <authorList>
            <person name="Kim S.-G."/>
            <person name="Lee Y.-J."/>
        </authorList>
    </citation>
    <scope>NUCLEOTIDE SEQUENCE [LARGE SCALE GENOMIC DNA]</scope>
    <source>
        <strain evidence="7 8">YelD216</strain>
    </source>
</reference>
<organism evidence="7 8">
    <name type="scientific">Lacimicrobium alkaliphilum</name>
    <dbReference type="NCBI Taxonomy" id="1526571"/>
    <lineage>
        <taxon>Bacteria</taxon>
        <taxon>Pseudomonadati</taxon>
        <taxon>Pseudomonadota</taxon>
        <taxon>Gammaproteobacteria</taxon>
        <taxon>Alteromonadales</taxon>
        <taxon>Alteromonadaceae</taxon>
        <taxon>Lacimicrobium</taxon>
    </lineage>
</organism>
<dbReference type="InterPro" id="IPR036388">
    <property type="entry name" value="WH-like_DNA-bd_sf"/>
</dbReference>
<dbReference type="GO" id="GO:0008483">
    <property type="term" value="F:transaminase activity"/>
    <property type="evidence" value="ECO:0007669"/>
    <property type="project" value="UniProtKB-KW"/>
</dbReference>
<dbReference type="RefSeq" id="WP_062478511.1">
    <property type="nucleotide sequence ID" value="NZ_CP013650.1"/>
</dbReference>
<sequence length="482" mass="53778">MNRQIDRQENRYLYRQVADLIRDMRDNGTLRAGDRIPSLRNLAEKLRISIPTVRQAYEELERIGLLESRPKSGYYLTSFSTRSSSPRKTRMAANAVPVSRQELIEQVHNAVHTPGAVPFGISNPVGALPNDRALARWTRRVMSSAREHAIGYGPFAGFEPLRRQLVLRYLDMGLNTTPEQLVITNGAQEALAISLQLLAKPGDIIAVESPCYFGILELIESLGMLAYEIPLCAETGLSLDDVASAIEKHPIKACVFSSSITNPMGVRLSEDDKQALVSLLENKNIGLIEDDVYGDLYFDSQRGKPAQCYSQKGLVITCSSFSKTAAPGHRVGWLLSPEYAAAAARLKRALSCSSALLNQWALTEYLVSGEYDRYLRQLRQVLFTNKERMRACILDSFGDHIRLTNPAGGAVLWLELHRKTDGSQLFHQALDAGISLMPGTLFAPSDRYRHCVRLSYGLPWTDKVEEALLRLGKIVASRERQE</sequence>
<dbReference type="GO" id="GO:0003700">
    <property type="term" value="F:DNA-binding transcription factor activity"/>
    <property type="evidence" value="ECO:0007669"/>
    <property type="project" value="InterPro"/>
</dbReference>
<dbReference type="Gene3D" id="1.10.10.10">
    <property type="entry name" value="Winged helix-like DNA-binding domain superfamily/Winged helix DNA-binding domain"/>
    <property type="match status" value="1"/>
</dbReference>
<dbReference type="InterPro" id="IPR015422">
    <property type="entry name" value="PyrdxlP-dep_Trfase_small"/>
</dbReference>
<gene>
    <name evidence="7" type="ORF">AT746_07380</name>
</gene>
<dbReference type="AlphaFoldDB" id="A0A0U3B3H3"/>
<evidence type="ECO:0000313" key="7">
    <source>
        <dbReference type="EMBL" id="ALS98105.1"/>
    </source>
</evidence>
<comment type="similarity">
    <text evidence="1">In the C-terminal section; belongs to the class-I pyridoxal-phosphate-dependent aminotransferase family.</text>
</comment>
<keyword evidence="3" id="KW-0805">Transcription regulation</keyword>
<evidence type="ECO:0000256" key="1">
    <source>
        <dbReference type="ARBA" id="ARBA00005384"/>
    </source>
</evidence>
<name>A0A0U3B3H3_9ALTE</name>
<dbReference type="SUPFAM" id="SSF46785">
    <property type="entry name" value="Winged helix' DNA-binding domain"/>
    <property type="match status" value="1"/>
</dbReference>
<evidence type="ECO:0000256" key="3">
    <source>
        <dbReference type="ARBA" id="ARBA00023015"/>
    </source>
</evidence>
<evidence type="ECO:0000259" key="6">
    <source>
        <dbReference type="PROSITE" id="PS50949"/>
    </source>
</evidence>
<keyword evidence="4" id="KW-0238">DNA-binding</keyword>
<dbReference type="GO" id="GO:0003677">
    <property type="term" value="F:DNA binding"/>
    <property type="evidence" value="ECO:0007669"/>
    <property type="project" value="UniProtKB-KW"/>
</dbReference>
<evidence type="ECO:0000256" key="4">
    <source>
        <dbReference type="ARBA" id="ARBA00023125"/>
    </source>
</evidence>
<dbReference type="InterPro" id="IPR000524">
    <property type="entry name" value="Tscrpt_reg_HTH_GntR"/>
</dbReference>
<keyword evidence="5" id="KW-0804">Transcription</keyword>
<dbReference type="InterPro" id="IPR036390">
    <property type="entry name" value="WH_DNA-bd_sf"/>
</dbReference>
<dbReference type="Proteomes" id="UP000068447">
    <property type="component" value="Chromosome"/>
</dbReference>
<dbReference type="Pfam" id="PF00392">
    <property type="entry name" value="GntR"/>
    <property type="match status" value="1"/>
</dbReference>
<dbReference type="PROSITE" id="PS50949">
    <property type="entry name" value="HTH_GNTR"/>
    <property type="match status" value="1"/>
</dbReference>
<dbReference type="InterPro" id="IPR051446">
    <property type="entry name" value="HTH_trans_reg/aminotransferase"/>
</dbReference>
<dbReference type="InterPro" id="IPR015424">
    <property type="entry name" value="PyrdxlP-dep_Trfase"/>
</dbReference>
<accession>A0A0U3B3H3</accession>
<evidence type="ECO:0000256" key="5">
    <source>
        <dbReference type="ARBA" id="ARBA00023163"/>
    </source>
</evidence>
<dbReference type="InterPro" id="IPR015421">
    <property type="entry name" value="PyrdxlP-dep_Trfase_major"/>
</dbReference>
<proteinExistence type="inferred from homology"/>
<feature type="domain" description="HTH gntR-type" evidence="6">
    <location>
        <begin position="11"/>
        <end position="79"/>
    </location>
</feature>
<dbReference type="Gene3D" id="3.90.1150.10">
    <property type="entry name" value="Aspartate Aminotransferase, domain 1"/>
    <property type="match status" value="1"/>
</dbReference>
<dbReference type="CDD" id="cd07377">
    <property type="entry name" value="WHTH_GntR"/>
    <property type="match status" value="1"/>
</dbReference>
<keyword evidence="7" id="KW-0032">Aminotransferase</keyword>
<dbReference type="KEGG" id="lal:AT746_07380"/>
<dbReference type="SUPFAM" id="SSF53383">
    <property type="entry name" value="PLP-dependent transferases"/>
    <property type="match status" value="1"/>
</dbReference>
<evidence type="ECO:0000256" key="2">
    <source>
        <dbReference type="ARBA" id="ARBA00022898"/>
    </source>
</evidence>
<dbReference type="PANTHER" id="PTHR46577:SF2">
    <property type="entry name" value="TRANSCRIPTIONAL REGULATORY PROTEIN"/>
    <property type="match status" value="1"/>
</dbReference>